<feature type="region of interest" description="Disordered" evidence="6">
    <location>
        <begin position="316"/>
        <end position="442"/>
    </location>
</feature>
<keyword evidence="2" id="KW-0479">Metal-binding</keyword>
<evidence type="ECO:0000256" key="2">
    <source>
        <dbReference type="ARBA" id="ARBA00022723"/>
    </source>
</evidence>
<keyword evidence="1" id="KW-0597">Phosphoprotein</keyword>
<evidence type="ECO:0000256" key="4">
    <source>
        <dbReference type="ARBA" id="ARBA00022833"/>
    </source>
</evidence>
<dbReference type="InterPro" id="IPR047153">
    <property type="entry name" value="TRIM45/56/19-like"/>
</dbReference>
<feature type="compositionally biased region" description="Polar residues" evidence="6">
    <location>
        <begin position="316"/>
        <end position="328"/>
    </location>
</feature>
<keyword evidence="3 5" id="KW-0863">Zinc-finger</keyword>
<name>A0AAN9BI99_9CAEN</name>
<dbReference type="PROSITE" id="PS50089">
    <property type="entry name" value="ZF_RING_2"/>
    <property type="match status" value="1"/>
</dbReference>
<dbReference type="PANTHER" id="PTHR25462">
    <property type="entry name" value="BONUS, ISOFORM C-RELATED"/>
    <property type="match status" value="1"/>
</dbReference>
<dbReference type="Gene3D" id="3.30.160.60">
    <property type="entry name" value="Classic Zinc Finger"/>
    <property type="match status" value="1"/>
</dbReference>
<dbReference type="InterPro" id="IPR017907">
    <property type="entry name" value="Znf_RING_CS"/>
</dbReference>
<evidence type="ECO:0000256" key="1">
    <source>
        <dbReference type="ARBA" id="ARBA00022553"/>
    </source>
</evidence>
<feature type="compositionally biased region" description="Polar residues" evidence="6">
    <location>
        <begin position="415"/>
        <end position="428"/>
    </location>
</feature>
<dbReference type="GO" id="GO:0045087">
    <property type="term" value="P:innate immune response"/>
    <property type="evidence" value="ECO:0007669"/>
    <property type="project" value="TreeGrafter"/>
</dbReference>
<feature type="compositionally biased region" description="Basic and acidic residues" evidence="6">
    <location>
        <begin position="429"/>
        <end position="439"/>
    </location>
</feature>
<dbReference type="GO" id="GO:0060340">
    <property type="term" value="P:positive regulation of type I interferon-mediated signaling pathway"/>
    <property type="evidence" value="ECO:0007669"/>
    <property type="project" value="TreeGrafter"/>
</dbReference>
<dbReference type="GO" id="GO:0005654">
    <property type="term" value="C:nucleoplasm"/>
    <property type="evidence" value="ECO:0007669"/>
    <property type="project" value="TreeGrafter"/>
</dbReference>
<accession>A0AAN9BI99</accession>
<feature type="compositionally biased region" description="Basic residues" evidence="6">
    <location>
        <begin position="400"/>
        <end position="414"/>
    </location>
</feature>
<gene>
    <name evidence="9" type="ORF">V1264_017432</name>
</gene>
<dbReference type="SUPFAM" id="SSF57845">
    <property type="entry name" value="B-box zinc-binding domain"/>
    <property type="match status" value="1"/>
</dbReference>
<dbReference type="InterPro" id="IPR000315">
    <property type="entry name" value="Znf_B-box"/>
</dbReference>
<dbReference type="SUPFAM" id="SSF101898">
    <property type="entry name" value="NHL repeat"/>
    <property type="match status" value="1"/>
</dbReference>
<dbReference type="GO" id="GO:0008270">
    <property type="term" value="F:zinc ion binding"/>
    <property type="evidence" value="ECO:0007669"/>
    <property type="project" value="UniProtKB-KW"/>
</dbReference>
<comment type="caution">
    <text evidence="9">The sequence shown here is derived from an EMBL/GenBank/DDBJ whole genome shotgun (WGS) entry which is preliminary data.</text>
</comment>
<dbReference type="Gene3D" id="3.30.40.10">
    <property type="entry name" value="Zinc/RING finger domain, C3HC4 (zinc finger)"/>
    <property type="match status" value="1"/>
</dbReference>
<evidence type="ECO:0000256" key="5">
    <source>
        <dbReference type="PROSITE-ProRule" id="PRU00024"/>
    </source>
</evidence>
<dbReference type="Proteomes" id="UP001374579">
    <property type="component" value="Unassembled WGS sequence"/>
</dbReference>
<dbReference type="PANTHER" id="PTHR25462:SF299">
    <property type="entry name" value="E3 UBIQUITIN-PROTEIN LIGASE TRIM56"/>
    <property type="match status" value="1"/>
</dbReference>
<protein>
    <submittedName>
        <fullName evidence="9">Uncharacterized protein</fullName>
    </submittedName>
</protein>
<organism evidence="9 10">
    <name type="scientific">Littorina saxatilis</name>
    <dbReference type="NCBI Taxonomy" id="31220"/>
    <lineage>
        <taxon>Eukaryota</taxon>
        <taxon>Metazoa</taxon>
        <taxon>Spiralia</taxon>
        <taxon>Lophotrochozoa</taxon>
        <taxon>Mollusca</taxon>
        <taxon>Gastropoda</taxon>
        <taxon>Caenogastropoda</taxon>
        <taxon>Littorinimorpha</taxon>
        <taxon>Littorinoidea</taxon>
        <taxon>Littorinidae</taxon>
        <taxon>Littorina</taxon>
    </lineage>
</organism>
<dbReference type="EMBL" id="JBAMIC010000007">
    <property type="protein sequence ID" value="KAK7106140.1"/>
    <property type="molecule type" value="Genomic_DNA"/>
</dbReference>
<dbReference type="Pfam" id="PF00643">
    <property type="entry name" value="zf-B_box"/>
    <property type="match status" value="1"/>
</dbReference>
<dbReference type="InterPro" id="IPR001841">
    <property type="entry name" value="Znf_RING"/>
</dbReference>
<feature type="compositionally biased region" description="Low complexity" evidence="6">
    <location>
        <begin position="338"/>
        <end position="373"/>
    </location>
</feature>
<dbReference type="GO" id="GO:0061630">
    <property type="term" value="F:ubiquitin protein ligase activity"/>
    <property type="evidence" value="ECO:0007669"/>
    <property type="project" value="TreeGrafter"/>
</dbReference>
<feature type="compositionally biased region" description="Low complexity" evidence="6">
    <location>
        <begin position="380"/>
        <end position="396"/>
    </location>
</feature>
<dbReference type="AlphaFoldDB" id="A0AAN9BI99"/>
<dbReference type="InterPro" id="IPR027370">
    <property type="entry name" value="Znf-RING_euk"/>
</dbReference>
<dbReference type="Pfam" id="PF13445">
    <property type="entry name" value="zf-RING_UBOX"/>
    <property type="match status" value="1"/>
</dbReference>
<feature type="domain" description="RING-type" evidence="7">
    <location>
        <begin position="9"/>
        <end position="56"/>
    </location>
</feature>
<keyword evidence="4" id="KW-0862">Zinc</keyword>
<evidence type="ECO:0000313" key="9">
    <source>
        <dbReference type="EMBL" id="KAK7106140.1"/>
    </source>
</evidence>
<keyword evidence="10" id="KW-1185">Reference proteome</keyword>
<dbReference type="InterPro" id="IPR013083">
    <property type="entry name" value="Znf_RING/FYVE/PHD"/>
</dbReference>
<dbReference type="SMART" id="SM00184">
    <property type="entry name" value="RING"/>
    <property type="match status" value="1"/>
</dbReference>
<evidence type="ECO:0000313" key="10">
    <source>
        <dbReference type="Proteomes" id="UP001374579"/>
    </source>
</evidence>
<dbReference type="PROSITE" id="PS50119">
    <property type="entry name" value="ZF_BBOX"/>
    <property type="match status" value="1"/>
</dbReference>
<evidence type="ECO:0000259" key="8">
    <source>
        <dbReference type="PROSITE" id="PS50119"/>
    </source>
</evidence>
<evidence type="ECO:0000256" key="3">
    <source>
        <dbReference type="ARBA" id="ARBA00022771"/>
    </source>
</evidence>
<proteinExistence type="predicted"/>
<dbReference type="Gene3D" id="2.120.10.30">
    <property type="entry name" value="TolB, C-terminal domain"/>
    <property type="match status" value="1"/>
</dbReference>
<evidence type="ECO:0000259" key="7">
    <source>
        <dbReference type="PROSITE" id="PS50089"/>
    </source>
</evidence>
<feature type="domain" description="B box-type" evidence="8">
    <location>
        <begin position="101"/>
        <end position="135"/>
    </location>
</feature>
<dbReference type="InterPro" id="IPR011042">
    <property type="entry name" value="6-blade_b-propeller_TolB-like"/>
</dbReference>
<dbReference type="SUPFAM" id="SSF57850">
    <property type="entry name" value="RING/U-box"/>
    <property type="match status" value="1"/>
</dbReference>
<reference evidence="9 10" key="1">
    <citation type="submission" date="2024-02" db="EMBL/GenBank/DDBJ databases">
        <title>Chromosome-scale genome assembly of the rough periwinkle Littorina saxatilis.</title>
        <authorList>
            <person name="De Jode A."/>
            <person name="Faria R."/>
            <person name="Formenti G."/>
            <person name="Sims Y."/>
            <person name="Smith T.P."/>
            <person name="Tracey A."/>
            <person name="Wood J.M.D."/>
            <person name="Zagrodzka Z.B."/>
            <person name="Johannesson K."/>
            <person name="Butlin R.K."/>
            <person name="Leder E.H."/>
        </authorList>
    </citation>
    <scope>NUCLEOTIDE SEQUENCE [LARGE SCALE GENOMIC DNA]</scope>
    <source>
        <strain evidence="9">Snail1</strain>
        <tissue evidence="9">Muscle</tissue>
    </source>
</reference>
<dbReference type="PROSITE" id="PS00518">
    <property type="entry name" value="ZF_RING_1"/>
    <property type="match status" value="1"/>
</dbReference>
<sequence length="772" mass="83509">MESEEDGTCPICQDLFRDPKSVPCAHTFCRRCLTGHILASQKRSHPSGSFSCPLCNHVITPPDPHTHRFFWARQFPTDDKLEDAVAKMADARAAREEGAGRGGARCQSHPDKAAETWCTDHDVAVCWECAITTHKPCSGILKIPQAASQRKQEVNDMRTRLDALRDSFERELEKLDASETHMATERMKTQNDIEEFHNRMVTLLADKKDQLRARLEEEHSAGVEGLERKRGAWRGMMEEIEETNVVAEMLFMQATEQETLTQFAPLKQQFDNLQYMLPALGTPQPTVKWVLKDPECCLEDLQALTLEETLMDTLTPSQNGATYQSQGDSSTAQRRRSPQSSPSTSSGAGSSATLTSQGSLRPSSASRSQSSSPAPGPQYTPSGTASGPSSPVPSGQTRDRRSHTLHKIKRRRQKVTSSSFARVDSSSTLDKKGKKEAGSKARQVMELSAAIDTDSEGYGLGDVCLLHPRDVLLVAYLNSPALRVFFLPPPGNKSSTLDSSKKNSSILNLAKASSSTLNLAKHNSSGSGLSRSASSNDVSTSLKPTVCELTHTPCCLAQLSDDLVAATSSTCPQLSLVKVSGNSARRLRAVEMGRQYRAVARAGTRSLALATYHSGDAENVIDVIQFDTDFKTFTLLRSMSSHHAPVRAVGTPLFRAPHSLWVQKGGDVVVSDGDTPAVVGLGRQGKLSFLFKPDDEELLDSPAGIVGNAAGEIFVSDACTQGVLRLSPQGKPQGLVLGPESGLQSPVALALAANGAMYVADFYGGIRVFILL</sequence>
<evidence type="ECO:0000256" key="6">
    <source>
        <dbReference type="SAM" id="MobiDB-lite"/>
    </source>
</evidence>